<evidence type="ECO:0000256" key="2">
    <source>
        <dbReference type="ARBA" id="ARBA00004370"/>
    </source>
</evidence>
<evidence type="ECO:0000256" key="9">
    <source>
        <dbReference type="ARBA" id="ARBA00023002"/>
    </source>
</evidence>
<protein>
    <recommendedName>
        <fullName evidence="18">Cytochrome P450</fullName>
    </recommendedName>
</protein>
<gene>
    <name evidence="16" type="ORF">D9758_017507</name>
</gene>
<evidence type="ECO:0000256" key="1">
    <source>
        <dbReference type="ARBA" id="ARBA00001971"/>
    </source>
</evidence>
<dbReference type="PANTHER" id="PTHR24305:SF166">
    <property type="entry name" value="CYTOCHROME P450 12A4, MITOCHONDRIAL-RELATED"/>
    <property type="match status" value="1"/>
</dbReference>
<comment type="subcellular location">
    <subcellularLocation>
        <location evidence="2">Membrane</location>
    </subcellularLocation>
</comment>
<keyword evidence="5 13" id="KW-0349">Heme</keyword>
<keyword evidence="12" id="KW-0472">Membrane</keyword>
<keyword evidence="10 13" id="KW-0408">Iron</keyword>
<evidence type="ECO:0000256" key="4">
    <source>
        <dbReference type="ARBA" id="ARBA00010617"/>
    </source>
</evidence>
<dbReference type="Proteomes" id="UP000559256">
    <property type="component" value="Unassembled WGS sequence"/>
</dbReference>
<evidence type="ECO:0000256" key="3">
    <source>
        <dbReference type="ARBA" id="ARBA00004721"/>
    </source>
</evidence>
<evidence type="ECO:0000256" key="5">
    <source>
        <dbReference type="ARBA" id="ARBA00022617"/>
    </source>
</evidence>
<evidence type="ECO:0000256" key="13">
    <source>
        <dbReference type="PIRSR" id="PIRSR602401-1"/>
    </source>
</evidence>
<dbReference type="PANTHER" id="PTHR24305">
    <property type="entry name" value="CYTOCHROME P450"/>
    <property type="match status" value="1"/>
</dbReference>
<dbReference type="Gene3D" id="1.10.630.10">
    <property type="entry name" value="Cytochrome P450"/>
    <property type="match status" value="1"/>
</dbReference>
<dbReference type="PRINTS" id="PR00385">
    <property type="entry name" value="P450"/>
</dbReference>
<feature type="signal peptide" evidence="15">
    <location>
        <begin position="1"/>
        <end position="24"/>
    </location>
</feature>
<dbReference type="InterPro" id="IPR036396">
    <property type="entry name" value="Cyt_P450_sf"/>
</dbReference>
<dbReference type="EMBL" id="JAACJM010000503">
    <property type="protein sequence ID" value="KAF5314792.1"/>
    <property type="molecule type" value="Genomic_DNA"/>
</dbReference>
<dbReference type="PRINTS" id="PR00463">
    <property type="entry name" value="EP450I"/>
</dbReference>
<dbReference type="AlphaFoldDB" id="A0A8H5B195"/>
<dbReference type="OrthoDB" id="1470350at2759"/>
<comment type="caution">
    <text evidence="16">The sequence shown here is derived from an EMBL/GenBank/DDBJ whole genome shotgun (WGS) entry which is preliminary data.</text>
</comment>
<dbReference type="InterPro" id="IPR050121">
    <property type="entry name" value="Cytochrome_P450_monoxygenase"/>
</dbReference>
<dbReference type="InterPro" id="IPR017972">
    <property type="entry name" value="Cyt_P450_CS"/>
</dbReference>
<evidence type="ECO:0000313" key="16">
    <source>
        <dbReference type="EMBL" id="KAF5314792.1"/>
    </source>
</evidence>
<name>A0A8H5B195_9AGAR</name>
<evidence type="ECO:0000313" key="17">
    <source>
        <dbReference type="Proteomes" id="UP000559256"/>
    </source>
</evidence>
<evidence type="ECO:0000256" key="10">
    <source>
        <dbReference type="ARBA" id="ARBA00023004"/>
    </source>
</evidence>
<feature type="chain" id="PRO_5034083667" description="Cytochrome P450" evidence="15">
    <location>
        <begin position="25"/>
        <end position="549"/>
    </location>
</feature>
<evidence type="ECO:0000256" key="14">
    <source>
        <dbReference type="RuleBase" id="RU000461"/>
    </source>
</evidence>
<keyword evidence="6" id="KW-0812">Transmembrane</keyword>
<evidence type="ECO:0000256" key="12">
    <source>
        <dbReference type="ARBA" id="ARBA00023136"/>
    </source>
</evidence>
<keyword evidence="7 13" id="KW-0479">Metal-binding</keyword>
<dbReference type="CDD" id="cd11069">
    <property type="entry name" value="CYP_FUM15-like"/>
    <property type="match status" value="1"/>
</dbReference>
<evidence type="ECO:0000256" key="6">
    <source>
        <dbReference type="ARBA" id="ARBA00022692"/>
    </source>
</evidence>
<comment type="cofactor">
    <cofactor evidence="1 13">
        <name>heme</name>
        <dbReference type="ChEBI" id="CHEBI:30413"/>
    </cofactor>
</comment>
<dbReference type="GO" id="GO:0020037">
    <property type="term" value="F:heme binding"/>
    <property type="evidence" value="ECO:0007669"/>
    <property type="project" value="InterPro"/>
</dbReference>
<dbReference type="SUPFAM" id="SSF48264">
    <property type="entry name" value="Cytochrome P450"/>
    <property type="match status" value="1"/>
</dbReference>
<reference evidence="16 17" key="1">
    <citation type="journal article" date="2020" name="ISME J.">
        <title>Uncovering the hidden diversity of litter-decomposition mechanisms in mushroom-forming fungi.</title>
        <authorList>
            <person name="Floudas D."/>
            <person name="Bentzer J."/>
            <person name="Ahren D."/>
            <person name="Johansson T."/>
            <person name="Persson P."/>
            <person name="Tunlid A."/>
        </authorList>
    </citation>
    <scope>NUCLEOTIDE SEQUENCE [LARGE SCALE GENOMIC DNA]</scope>
    <source>
        <strain evidence="16 17">CBS 291.85</strain>
    </source>
</reference>
<dbReference type="InterPro" id="IPR001128">
    <property type="entry name" value="Cyt_P450"/>
</dbReference>
<evidence type="ECO:0000256" key="15">
    <source>
        <dbReference type="SAM" id="SignalP"/>
    </source>
</evidence>
<keyword evidence="17" id="KW-1185">Reference proteome</keyword>
<evidence type="ECO:0008006" key="18">
    <source>
        <dbReference type="Google" id="ProtNLM"/>
    </source>
</evidence>
<dbReference type="InterPro" id="IPR002401">
    <property type="entry name" value="Cyt_P450_E_grp-I"/>
</dbReference>
<keyword evidence="9 14" id="KW-0560">Oxidoreductase</keyword>
<dbReference type="GO" id="GO:0016705">
    <property type="term" value="F:oxidoreductase activity, acting on paired donors, with incorporation or reduction of molecular oxygen"/>
    <property type="evidence" value="ECO:0007669"/>
    <property type="project" value="InterPro"/>
</dbReference>
<accession>A0A8H5B195</accession>
<comment type="pathway">
    <text evidence="3">Secondary metabolite biosynthesis; terpenoid biosynthesis.</text>
</comment>
<sequence>MALSLPTLGLLFSVLLLVRWIVNQRRSRTSLGFLRGPAPSSWLFGNELELNHQFEVGKLEVPWYKEYGAAFMAPGIFSEHILYVADPKALQHILHTSTYHYPKTEDFRRATRRLFGRAIVWAEGNTHQRHRKALNPAFSASQLKTFLSLFQRSTQRLSSKWRETIFKDTPKGSSQEINMTKWLPKVTLDVIGESAFDYKFGALDEEDNILASTLRHLFDDTFGITKSTMLSRAIRQRLPYDPTYHNPFNPDKPVVLSKEDKRWNRWLETSKDAARDILKKKAGNESGIELKVNEGSKDILSVLVRSNMIEDPNKRLDDEEVLSQMATIILAGHETTASTTTWLLYELARHPEYQAKIRGEIDEIRDSKPEGEDLNSNDYDSMVYFNAAIKETLRLYPIVNFLSRYSDRDDVIPLSEPVISVDGEKLTEIPVKKGQRIHLHIFIYNRLKSVWGADADVWNPERFLDIKKGTTLGVYANLMTFSAGVRSCIGWRFALQELQAILAGLLTNFEFSVDPDMKVFPAVFGLMQPAVKGREAEGPIMPLKVKLRD</sequence>
<dbReference type="Pfam" id="PF00067">
    <property type="entry name" value="p450"/>
    <property type="match status" value="1"/>
</dbReference>
<dbReference type="GO" id="GO:0005506">
    <property type="term" value="F:iron ion binding"/>
    <property type="evidence" value="ECO:0007669"/>
    <property type="project" value="InterPro"/>
</dbReference>
<dbReference type="PROSITE" id="PS00086">
    <property type="entry name" value="CYTOCHROME_P450"/>
    <property type="match status" value="1"/>
</dbReference>
<keyword evidence="15" id="KW-0732">Signal</keyword>
<organism evidence="16 17">
    <name type="scientific">Tetrapyrgos nigripes</name>
    <dbReference type="NCBI Taxonomy" id="182062"/>
    <lineage>
        <taxon>Eukaryota</taxon>
        <taxon>Fungi</taxon>
        <taxon>Dikarya</taxon>
        <taxon>Basidiomycota</taxon>
        <taxon>Agaricomycotina</taxon>
        <taxon>Agaricomycetes</taxon>
        <taxon>Agaricomycetidae</taxon>
        <taxon>Agaricales</taxon>
        <taxon>Marasmiineae</taxon>
        <taxon>Marasmiaceae</taxon>
        <taxon>Tetrapyrgos</taxon>
    </lineage>
</organism>
<keyword evidence="8" id="KW-1133">Transmembrane helix</keyword>
<dbReference type="GO" id="GO:0004497">
    <property type="term" value="F:monooxygenase activity"/>
    <property type="evidence" value="ECO:0007669"/>
    <property type="project" value="UniProtKB-KW"/>
</dbReference>
<comment type="similarity">
    <text evidence="4 14">Belongs to the cytochrome P450 family.</text>
</comment>
<evidence type="ECO:0000256" key="7">
    <source>
        <dbReference type="ARBA" id="ARBA00022723"/>
    </source>
</evidence>
<evidence type="ECO:0000256" key="11">
    <source>
        <dbReference type="ARBA" id="ARBA00023033"/>
    </source>
</evidence>
<evidence type="ECO:0000256" key="8">
    <source>
        <dbReference type="ARBA" id="ARBA00022989"/>
    </source>
</evidence>
<feature type="binding site" description="axial binding residue" evidence="13">
    <location>
        <position position="488"/>
    </location>
    <ligand>
        <name>heme</name>
        <dbReference type="ChEBI" id="CHEBI:30413"/>
    </ligand>
    <ligandPart>
        <name>Fe</name>
        <dbReference type="ChEBI" id="CHEBI:18248"/>
    </ligandPart>
</feature>
<proteinExistence type="inferred from homology"/>
<keyword evidence="11 14" id="KW-0503">Monooxygenase</keyword>
<dbReference type="GO" id="GO:0016020">
    <property type="term" value="C:membrane"/>
    <property type="evidence" value="ECO:0007669"/>
    <property type="project" value="UniProtKB-SubCell"/>
</dbReference>